<evidence type="ECO:0000313" key="5">
    <source>
        <dbReference type="EMBL" id="SGZ09800.1"/>
    </source>
</evidence>
<reference evidence="5 6" key="1">
    <citation type="submission" date="2016-11" db="EMBL/GenBank/DDBJ databases">
        <authorList>
            <person name="Jaros S."/>
            <person name="Januszkiewicz K."/>
            <person name="Wedrychowicz H."/>
        </authorList>
    </citation>
    <scope>NUCLEOTIDE SEQUENCE [LARGE SCALE GENOMIC DNA]</scope>
    <source>
        <strain evidence="5">NVI 5450</strain>
    </source>
</reference>
<evidence type="ECO:0000256" key="3">
    <source>
        <dbReference type="PIRSR" id="PIRSR003059-2"/>
    </source>
</evidence>
<feature type="binding site" evidence="3">
    <location>
        <position position="145"/>
    </location>
    <ligand>
        <name>substrate</name>
    </ligand>
</feature>
<dbReference type="SMART" id="SM00642">
    <property type="entry name" value="Aamy"/>
    <property type="match status" value="1"/>
</dbReference>
<evidence type="ECO:0000313" key="6">
    <source>
        <dbReference type="Proteomes" id="UP000183794"/>
    </source>
</evidence>
<evidence type="ECO:0000259" key="4">
    <source>
        <dbReference type="SMART" id="SM00642"/>
    </source>
</evidence>
<dbReference type="AlphaFoldDB" id="A0A1L0ACB5"/>
<proteinExistence type="predicted"/>
<keyword evidence="1" id="KW-0328">Glycosyltransferase</keyword>
<evidence type="ECO:0000256" key="2">
    <source>
        <dbReference type="ARBA" id="ARBA00022679"/>
    </source>
</evidence>
<feature type="binding site" evidence="3">
    <location>
        <position position="482"/>
    </location>
    <ligand>
        <name>substrate</name>
    </ligand>
</feature>
<dbReference type="PANTHER" id="PTHR38784:SF1">
    <property type="entry name" value="SUCROSE PHOSPHORYLASE"/>
    <property type="match status" value="1"/>
</dbReference>
<dbReference type="Pfam" id="PF00128">
    <property type="entry name" value="Alpha-amylase"/>
    <property type="match status" value="1"/>
</dbReference>
<protein>
    <submittedName>
        <fullName evidence="5">Putative sucrose phosphorylase</fullName>
    </submittedName>
</protein>
<feature type="binding site" evidence="3">
    <location>
        <begin position="364"/>
        <end position="365"/>
    </location>
    <ligand>
        <name>substrate</name>
    </ligand>
</feature>
<dbReference type="Gene3D" id="3.90.400.10">
    <property type="entry name" value="Oligo-1,6-glucosidase, Domain 2"/>
    <property type="match status" value="1"/>
</dbReference>
<dbReference type="PIRSF" id="PIRSF003059">
    <property type="entry name" value="Sucrose_phosphorylase"/>
    <property type="match status" value="1"/>
</dbReference>
<dbReference type="SUPFAM" id="SSF51445">
    <property type="entry name" value="(Trans)glycosidases"/>
    <property type="match status" value="1"/>
</dbReference>
<feature type="binding site" evidence="3">
    <location>
        <position position="107"/>
    </location>
    <ligand>
        <name>substrate</name>
    </ligand>
</feature>
<gene>
    <name evidence="5" type="ORF">NVI5450_3501</name>
</gene>
<dbReference type="InterPro" id="IPR016377">
    <property type="entry name" value="Sucrose_GGa_phosphorylase-rel"/>
</dbReference>
<sequence length="609" mass="69244">MLNPNIELLQRVEQQISTIYADINLSVSIEVLAAELISTMRLTDHFHTPTPQINHWSEKDTILITYGDSILNQDEKPLQTLHHFLQHYCADTINSVHILPFFPYSSDDGFSVIDYASVNDALGDWDDIKQIAQSHHLMSDLVINHCSSRSKWFDNFIRGEGTGYDYFYTDSTYSLSNATVSTNGDSSTDRHDIEAVVRPRTSPLFRSTQTASGEQQVWCTFSHDQVDLDFTNPKVLINFVSIIRQYLDNSVKIFRLDAIAFLWKKAGTPCINLPETHEIVRLLRTLIEHARSDAVIITETNIPNKENLTYFGNGNEAHCIYNFALPPLLVNTLITGNCQYLKQWMMSMPPAQNGTAYFNFIASHDGIGLRPTEGLLSDQEINQLVTTMQEFGGKISWRTVTADTKNTSNSEEKKVRKPYELNITLYDALKGTTAGKDEWGHARFICAHTIMLALEGIPGIYIHSLLGTSNDYKKLDHTSHNRSINRHRWALNSLTKQLDNPESQHARSLHDINHLITLRTAQPAFHPNATQFTLQLGEQLFGFWRQSIDRSQSIFCISNISDTQLTLPLANVNLISSDFWYDLITGDTIEDISQILTLKPYQTLWLSNR</sequence>
<dbReference type="GO" id="GO:0005975">
    <property type="term" value="P:carbohydrate metabolic process"/>
    <property type="evidence" value="ECO:0007669"/>
    <property type="project" value="InterPro"/>
</dbReference>
<dbReference type="InterPro" id="IPR006047">
    <property type="entry name" value="GH13_cat_dom"/>
</dbReference>
<dbReference type="Gene3D" id="2.60.40.1180">
    <property type="entry name" value="Golgi alpha-mannosidase II"/>
    <property type="match status" value="1"/>
</dbReference>
<dbReference type="EMBL" id="FPLD01000097">
    <property type="protein sequence ID" value="SGZ09800.1"/>
    <property type="molecule type" value="Genomic_DNA"/>
</dbReference>
<dbReference type="InterPro" id="IPR033746">
    <property type="entry name" value="GGa_phosphorylase"/>
</dbReference>
<organism evidence="5 6">
    <name type="scientific">Moritella viscosa</name>
    <dbReference type="NCBI Taxonomy" id="80854"/>
    <lineage>
        <taxon>Bacteria</taxon>
        <taxon>Pseudomonadati</taxon>
        <taxon>Pseudomonadota</taxon>
        <taxon>Gammaproteobacteria</taxon>
        <taxon>Alteromonadales</taxon>
        <taxon>Moritellaceae</taxon>
        <taxon>Moritella</taxon>
    </lineage>
</organism>
<dbReference type="CDD" id="cd11356">
    <property type="entry name" value="AmyAc_Sucrose_phosphorylase-like_1"/>
    <property type="match status" value="1"/>
</dbReference>
<dbReference type="PANTHER" id="PTHR38784">
    <property type="entry name" value="SUCROSE PHOSPHORYLASE"/>
    <property type="match status" value="1"/>
</dbReference>
<keyword evidence="2" id="KW-0808">Transferase</keyword>
<dbReference type="InterPro" id="IPR013780">
    <property type="entry name" value="Glyco_hydro_b"/>
</dbReference>
<dbReference type="Gene3D" id="3.20.20.80">
    <property type="entry name" value="Glycosidases"/>
    <property type="match status" value="1"/>
</dbReference>
<dbReference type="RefSeq" id="WP_075518360.1">
    <property type="nucleotide sequence ID" value="NZ_FPLD01000097.1"/>
</dbReference>
<dbReference type="InterPro" id="IPR045857">
    <property type="entry name" value="O16G_dom_2"/>
</dbReference>
<accession>A0A1L0ACB5</accession>
<evidence type="ECO:0000256" key="1">
    <source>
        <dbReference type="ARBA" id="ARBA00022676"/>
    </source>
</evidence>
<dbReference type="InterPro" id="IPR017853">
    <property type="entry name" value="GH"/>
</dbReference>
<feature type="domain" description="Glycosyl hydrolase family 13 catalytic" evidence="4">
    <location>
        <begin position="60"/>
        <end position="519"/>
    </location>
</feature>
<feature type="binding site" evidence="3">
    <location>
        <begin position="255"/>
        <end position="257"/>
    </location>
    <ligand>
        <name>substrate</name>
    </ligand>
</feature>
<dbReference type="GO" id="GO:0016757">
    <property type="term" value="F:glycosyltransferase activity"/>
    <property type="evidence" value="ECO:0007669"/>
    <property type="project" value="UniProtKB-KW"/>
</dbReference>
<dbReference type="Proteomes" id="UP000183794">
    <property type="component" value="Unassembled WGS sequence"/>
</dbReference>
<name>A0A1L0ACB5_9GAMM</name>